<proteinExistence type="predicted"/>
<dbReference type="GO" id="GO:0005952">
    <property type="term" value="C:cAMP-dependent protein kinase complex"/>
    <property type="evidence" value="ECO:0007669"/>
    <property type="project" value="TreeGrafter"/>
</dbReference>
<dbReference type="PANTHER" id="PTHR24353:SF37">
    <property type="entry name" value="CAMP-DEPENDENT PROTEIN KINASE CATALYTIC SUBUNIT PRKX"/>
    <property type="match status" value="1"/>
</dbReference>
<dbReference type="AlphaFoldDB" id="A0A8S1QAT6"/>
<keyword evidence="4" id="KW-0418">Kinase</keyword>
<feature type="domain" description="Protein kinase" evidence="6">
    <location>
        <begin position="396"/>
        <end position="643"/>
    </location>
</feature>
<comment type="caution">
    <text evidence="7">The sequence shown here is derived from an EMBL/GenBank/DDBJ whole genome shotgun (WGS) entry which is preliminary data.</text>
</comment>
<gene>
    <name evidence="7" type="ORF">PSON_ATCC_30995.1.T1010144</name>
</gene>
<keyword evidence="2" id="KW-0808">Transferase</keyword>
<dbReference type="Pfam" id="PF00069">
    <property type="entry name" value="Pkinase"/>
    <property type="match status" value="1"/>
</dbReference>
<evidence type="ECO:0000313" key="8">
    <source>
        <dbReference type="Proteomes" id="UP000692954"/>
    </source>
</evidence>
<organism evidence="7 8">
    <name type="scientific">Paramecium sonneborni</name>
    <dbReference type="NCBI Taxonomy" id="65129"/>
    <lineage>
        <taxon>Eukaryota</taxon>
        <taxon>Sar</taxon>
        <taxon>Alveolata</taxon>
        <taxon>Ciliophora</taxon>
        <taxon>Intramacronucleata</taxon>
        <taxon>Oligohymenophorea</taxon>
        <taxon>Peniculida</taxon>
        <taxon>Parameciidae</taxon>
        <taxon>Paramecium</taxon>
    </lineage>
</organism>
<keyword evidence="5" id="KW-0067">ATP-binding</keyword>
<name>A0A8S1QAT6_9CILI</name>
<reference evidence="7" key="1">
    <citation type="submission" date="2021-01" db="EMBL/GenBank/DDBJ databases">
        <authorList>
            <consortium name="Genoscope - CEA"/>
            <person name="William W."/>
        </authorList>
    </citation>
    <scope>NUCLEOTIDE SEQUENCE</scope>
</reference>
<evidence type="ECO:0000259" key="6">
    <source>
        <dbReference type="PROSITE" id="PS50011"/>
    </source>
</evidence>
<dbReference type="InterPro" id="IPR000719">
    <property type="entry name" value="Prot_kinase_dom"/>
</dbReference>
<protein>
    <recommendedName>
        <fullName evidence="6">Protein kinase domain-containing protein</fullName>
    </recommendedName>
</protein>
<evidence type="ECO:0000256" key="4">
    <source>
        <dbReference type="ARBA" id="ARBA00022777"/>
    </source>
</evidence>
<dbReference type="SMART" id="SM00220">
    <property type="entry name" value="S_TKc"/>
    <property type="match status" value="1"/>
</dbReference>
<dbReference type="PROSITE" id="PS50011">
    <property type="entry name" value="PROTEIN_KINASE_DOM"/>
    <property type="match status" value="1"/>
</dbReference>
<dbReference type="GO" id="GO:0004691">
    <property type="term" value="F:cAMP-dependent protein kinase activity"/>
    <property type="evidence" value="ECO:0007669"/>
    <property type="project" value="TreeGrafter"/>
</dbReference>
<evidence type="ECO:0000313" key="7">
    <source>
        <dbReference type="EMBL" id="CAD8112718.1"/>
    </source>
</evidence>
<evidence type="ECO:0000256" key="1">
    <source>
        <dbReference type="ARBA" id="ARBA00022527"/>
    </source>
</evidence>
<keyword evidence="8" id="KW-1185">Reference proteome</keyword>
<dbReference type="PANTHER" id="PTHR24353">
    <property type="entry name" value="CYCLIC NUCLEOTIDE-DEPENDENT PROTEIN KINASE"/>
    <property type="match status" value="1"/>
</dbReference>
<dbReference type="Proteomes" id="UP000692954">
    <property type="component" value="Unassembled WGS sequence"/>
</dbReference>
<evidence type="ECO:0000256" key="3">
    <source>
        <dbReference type="ARBA" id="ARBA00022741"/>
    </source>
</evidence>
<keyword evidence="3" id="KW-0547">Nucleotide-binding</keyword>
<dbReference type="EMBL" id="CAJJDN010000101">
    <property type="protein sequence ID" value="CAD8112718.1"/>
    <property type="molecule type" value="Genomic_DNA"/>
</dbReference>
<sequence>MGCTSSIEQSTMISSKAGKPNLMKQMSTSSIICYKNSKIRENITILNQGKSQLDCQFITQVLKKHYIFYQLNEESIQKMIKHMFYCLIKQNHHLYQNINTPSCMFLIDKGQLKTQNFTLFQPGSIVGEDNLLLGQIKFIEANEDTYMWGLDIIQFNKIIQWITSQSFINNRAFLQQQYLFQYFSQNQLDGIAANILQVQYSKNQVMFSDDAYVIIKNGEASLFKGNQFCKTLSRRDTYGTLYKLNKPKNTKVRSVIETQCLILTQSKLIEVIGFNIQKQIYQAIIRFVLIEIELPGLEIEKILEKEQYKLKIYNNESIRQRQIHEDLSIIVDGTVDCEGETLKLGEFISDQFDNSVYIANGTIAIIQRDSLYIEDYIIEQNSDDELMQYKPRFSELKQLQIIRRNYNNVVNLVQFKQQNYILRQIHKFSQQKTQQERRMKQQKKIFEILKCPHLSTYYQFYEDSASYYFLFQFIDGTLLSERKLKLPQIQSTIQQMISILEACYKNSIICRSVKLDNFLIDYQGNIYLINLLNAKQASRTYTIIGSPHYMAPEILEGRGYDCNSDVWSLGVCLYELLFEQVPYGQALDDPYQIYEEIIGSSDIEFPDSYNDESGKHLMKQLINKNVYQRIGSNFDQLKNHSWFSQLDLQNISPNESLLELRC</sequence>
<evidence type="ECO:0000256" key="2">
    <source>
        <dbReference type="ARBA" id="ARBA00022679"/>
    </source>
</evidence>
<dbReference type="OrthoDB" id="301884at2759"/>
<keyword evidence="1" id="KW-0723">Serine/threonine-protein kinase</keyword>
<accession>A0A8S1QAT6</accession>
<evidence type="ECO:0000256" key="5">
    <source>
        <dbReference type="ARBA" id="ARBA00022840"/>
    </source>
</evidence>
<dbReference type="GO" id="GO:0005524">
    <property type="term" value="F:ATP binding"/>
    <property type="evidence" value="ECO:0007669"/>
    <property type="project" value="UniProtKB-KW"/>
</dbReference>